<dbReference type="EMBL" id="JACAZH010000028">
    <property type="protein sequence ID" value="KAF7340951.1"/>
    <property type="molecule type" value="Genomic_DNA"/>
</dbReference>
<dbReference type="Proteomes" id="UP000623467">
    <property type="component" value="Unassembled WGS sequence"/>
</dbReference>
<name>A0A8H6XI73_9AGAR</name>
<gene>
    <name evidence="1" type="ORF">MSAN_02080400</name>
</gene>
<evidence type="ECO:0000313" key="2">
    <source>
        <dbReference type="Proteomes" id="UP000623467"/>
    </source>
</evidence>
<comment type="caution">
    <text evidence="1">The sequence shown here is derived from an EMBL/GenBank/DDBJ whole genome shotgun (WGS) entry which is preliminary data.</text>
</comment>
<sequence length="156" mass="17662">MHLHIICFNVCSPPAATQDITVWRRINADDNLRLRSIRRATRARDSDSGNSFRLLAHTYRKYNNNRATTAVQPLSLLSGFSAALCLDPGLKVTRMSYRGDCQRRTFCAVLPDGGYILVDSEVRRICSCGARMTPHFISTSRLTVQQKITAQWNRCN</sequence>
<keyword evidence="2" id="KW-1185">Reference proteome</keyword>
<dbReference type="AlphaFoldDB" id="A0A8H6XI73"/>
<accession>A0A8H6XI73</accession>
<organism evidence="1 2">
    <name type="scientific">Mycena sanguinolenta</name>
    <dbReference type="NCBI Taxonomy" id="230812"/>
    <lineage>
        <taxon>Eukaryota</taxon>
        <taxon>Fungi</taxon>
        <taxon>Dikarya</taxon>
        <taxon>Basidiomycota</taxon>
        <taxon>Agaricomycotina</taxon>
        <taxon>Agaricomycetes</taxon>
        <taxon>Agaricomycetidae</taxon>
        <taxon>Agaricales</taxon>
        <taxon>Marasmiineae</taxon>
        <taxon>Mycenaceae</taxon>
        <taxon>Mycena</taxon>
    </lineage>
</organism>
<proteinExistence type="predicted"/>
<protein>
    <submittedName>
        <fullName evidence="1">Uncharacterized protein</fullName>
    </submittedName>
</protein>
<evidence type="ECO:0000313" key="1">
    <source>
        <dbReference type="EMBL" id="KAF7340951.1"/>
    </source>
</evidence>
<reference evidence="1" key="1">
    <citation type="submission" date="2020-05" db="EMBL/GenBank/DDBJ databases">
        <title>Mycena genomes resolve the evolution of fungal bioluminescence.</title>
        <authorList>
            <person name="Tsai I.J."/>
        </authorList>
    </citation>
    <scope>NUCLEOTIDE SEQUENCE</scope>
    <source>
        <strain evidence="1">160909Yilan</strain>
    </source>
</reference>